<protein>
    <submittedName>
        <fullName evidence="1">Uncharacterized protein</fullName>
    </submittedName>
</protein>
<organism evidence="1 2">
    <name type="scientific">Dothidotthia symphoricarpi CBS 119687</name>
    <dbReference type="NCBI Taxonomy" id="1392245"/>
    <lineage>
        <taxon>Eukaryota</taxon>
        <taxon>Fungi</taxon>
        <taxon>Dikarya</taxon>
        <taxon>Ascomycota</taxon>
        <taxon>Pezizomycotina</taxon>
        <taxon>Dothideomycetes</taxon>
        <taxon>Pleosporomycetidae</taxon>
        <taxon>Pleosporales</taxon>
        <taxon>Dothidotthiaceae</taxon>
        <taxon>Dothidotthia</taxon>
    </lineage>
</organism>
<dbReference type="AlphaFoldDB" id="A0A6A5ZYA2"/>
<evidence type="ECO:0000313" key="2">
    <source>
        <dbReference type="Proteomes" id="UP000799771"/>
    </source>
</evidence>
<sequence length="162" mass="18521">MKMTFFSIPHPGQLRQAHLRCQQHMWRIMSIAMSSQYSEKCMRASSTSNAAFQQVHIKWAQTTSPLPSQSSRDRFYSQKVSNLVWKTFTALQFLHRAFVIYSHLRQSLLLHPLNGPFQRDTATTNTNSTSSDKKNLPSWPCVTLASSLHLIAPEASKKVWLG</sequence>
<keyword evidence="2" id="KW-1185">Reference proteome</keyword>
<dbReference type="OrthoDB" id="3945378at2759"/>
<gene>
    <name evidence="1" type="ORF">P153DRAFT_142424</name>
</gene>
<dbReference type="RefSeq" id="XP_033518398.1">
    <property type="nucleotide sequence ID" value="XM_033662118.1"/>
</dbReference>
<reference evidence="1" key="1">
    <citation type="journal article" date="2020" name="Stud. Mycol.">
        <title>101 Dothideomycetes genomes: a test case for predicting lifestyles and emergence of pathogens.</title>
        <authorList>
            <person name="Haridas S."/>
            <person name="Albert R."/>
            <person name="Binder M."/>
            <person name="Bloem J."/>
            <person name="Labutti K."/>
            <person name="Salamov A."/>
            <person name="Andreopoulos B."/>
            <person name="Baker S."/>
            <person name="Barry K."/>
            <person name="Bills G."/>
            <person name="Bluhm B."/>
            <person name="Cannon C."/>
            <person name="Castanera R."/>
            <person name="Culley D."/>
            <person name="Daum C."/>
            <person name="Ezra D."/>
            <person name="Gonzalez J."/>
            <person name="Henrissat B."/>
            <person name="Kuo A."/>
            <person name="Liang C."/>
            <person name="Lipzen A."/>
            <person name="Lutzoni F."/>
            <person name="Magnuson J."/>
            <person name="Mondo S."/>
            <person name="Nolan M."/>
            <person name="Ohm R."/>
            <person name="Pangilinan J."/>
            <person name="Park H.-J."/>
            <person name="Ramirez L."/>
            <person name="Alfaro M."/>
            <person name="Sun H."/>
            <person name="Tritt A."/>
            <person name="Yoshinaga Y."/>
            <person name="Zwiers L.-H."/>
            <person name="Turgeon B."/>
            <person name="Goodwin S."/>
            <person name="Spatafora J."/>
            <person name="Crous P."/>
            <person name="Grigoriev I."/>
        </authorList>
    </citation>
    <scope>NUCLEOTIDE SEQUENCE</scope>
    <source>
        <strain evidence="1">CBS 119687</strain>
    </source>
</reference>
<evidence type="ECO:0000313" key="1">
    <source>
        <dbReference type="EMBL" id="KAF2124005.1"/>
    </source>
</evidence>
<dbReference type="Proteomes" id="UP000799771">
    <property type="component" value="Unassembled WGS sequence"/>
</dbReference>
<dbReference type="EMBL" id="ML977521">
    <property type="protein sequence ID" value="KAF2124005.1"/>
    <property type="molecule type" value="Genomic_DNA"/>
</dbReference>
<dbReference type="GeneID" id="54402550"/>
<name>A0A6A5ZYA2_9PLEO</name>
<accession>A0A6A5ZYA2</accession>
<proteinExistence type="predicted"/>